<dbReference type="EMBL" id="CP117167">
    <property type="protein sequence ID" value="WCT10022.1"/>
    <property type="molecule type" value="Genomic_DNA"/>
</dbReference>
<reference evidence="1 2" key="1">
    <citation type="submission" date="2023-02" db="EMBL/GenBank/DDBJ databases">
        <title>Genome sequence of Mucilaginibacter jinjuensis strain KACC 16571.</title>
        <authorList>
            <person name="Kim S."/>
            <person name="Heo J."/>
            <person name="Kwon S.-W."/>
        </authorList>
    </citation>
    <scope>NUCLEOTIDE SEQUENCE [LARGE SCALE GENOMIC DNA]</scope>
    <source>
        <strain evidence="1 2">KACC 16571</strain>
    </source>
</reference>
<name>A0ABY7T0R0_9SPHI</name>
<dbReference type="Proteomes" id="UP001216139">
    <property type="component" value="Chromosome"/>
</dbReference>
<keyword evidence="2" id="KW-1185">Reference proteome</keyword>
<dbReference type="RefSeq" id="WP_273628121.1">
    <property type="nucleotide sequence ID" value="NZ_CP117167.1"/>
</dbReference>
<evidence type="ECO:0000313" key="2">
    <source>
        <dbReference type="Proteomes" id="UP001216139"/>
    </source>
</evidence>
<gene>
    <name evidence="1" type="ORF">PQO05_14915</name>
</gene>
<sequence length="1257" mass="140194">MIDQISALKSLEKALLPASLLIDGRTERDMLCFLTDFASLINFYDNTNTVNGTWEPFLFKDPVFLLASISKTDFKQYQSLYIDICLKLEQWSGSDIRSNIVMVDLVNQLFDLLIKVFKQIERWTYYMQSSAPQYSLKTYVLDQVKNNISIYFWAVIALRDRLSRSSPISEIDPVNYYEFDGFDKIIWKQNKDKTPYWQVLGPDDLEDDLKINTMFNFWGVFNGLKKAGDVLFNFFGTIITQADLAYQNQSVKKSSFPDTTLLRTFVHLLKNHQEQLNAISQKHLQFYYKDILRQTIKPAIADSVFVYATLTKHDAVFKLPAGTLLNAGIDADKNPILFATERDTDINPAVITSAYTLNKVIKGKLASLYLKSIPTPGIIQQDTSGKTLAWETFGSSVTATSTPAKIGIAFASPLFLLREGSRKIIVMLNFTTAIDPQMLIMATYYLSTAEAWLTVTPSFQANKIADTVTQFIVEIDLNAAQPPIEPFVINPDGLQSVWPMLKIEFSSFTNTQTAPVLKSINVEVNVLNVSTFQLYNDYGAVSTKTPYPLWGPVPAVNAGFIIGNNEIFSKPVNELGIELNWNNLPDDFANYYNQYNNYLNPPKPVVPEQEEKSFIGKVLDYIKDKPDTVPVVVDPNAPNPEPIFNNCSFGVDFKMLQPKGWTNLKVSTQMVCTAQNCTTECIYKQQIQNPLPGDPPLPSTLFSTSCNAVKPGGTTEVTHTLSNSSFFSFDNNGTLPCNPNLQLTPLKFEETSDSGFMKMTLATPAYGFGSEVYPKVVASIATANALTVYEIANDKDTEDQDKKKAEIIQPANPPFAPIVNNLVAHYSASQEYVFDHATGTYPIQCFLYAPFQNQVVYDSTQANTNAYYSVDITEPITGGIPLFPAVNYSGYLFLGMDNLVPANSINLYFEFNRKYGINNNLNKQISYSYLAENGWEDLSVLYDGTNGLTCSGILQLNVPDDISNQNTAMPDGKYWFAAKVNDPSSYADTIFVTTNGFIAKRSGSLFSADTVSPHLASNAITKLQTLVPQIATVVQPFPSFGGKPAENETGMNQRVSSRLKTKDRAVNAEDYYRLIKHQNPEIYYSKAVFNKVTRTTNVYLVKRSRTDVDPDAYKPMITECKEASISKFLNERASTFAGVTVSNFNFLCVCITATITIDTGFEPKGLQKTINDALNLFLSPWIISDQVQLTIDQGITDTIVAKFLRSINGVAGVKSVTFKTGTDEVSINTAEDQHSVKPTTDDLLIVSCMGHQIIIEQ</sequence>
<protein>
    <recommendedName>
        <fullName evidence="3">Baseplate J-like protein</fullName>
    </recommendedName>
</protein>
<accession>A0ABY7T0R0</accession>
<proteinExistence type="predicted"/>
<evidence type="ECO:0000313" key="1">
    <source>
        <dbReference type="EMBL" id="WCT10022.1"/>
    </source>
</evidence>
<organism evidence="1 2">
    <name type="scientific">Mucilaginibacter jinjuensis</name>
    <dbReference type="NCBI Taxonomy" id="1176721"/>
    <lineage>
        <taxon>Bacteria</taxon>
        <taxon>Pseudomonadati</taxon>
        <taxon>Bacteroidota</taxon>
        <taxon>Sphingobacteriia</taxon>
        <taxon>Sphingobacteriales</taxon>
        <taxon>Sphingobacteriaceae</taxon>
        <taxon>Mucilaginibacter</taxon>
    </lineage>
</organism>
<evidence type="ECO:0008006" key="3">
    <source>
        <dbReference type="Google" id="ProtNLM"/>
    </source>
</evidence>